<comment type="caution">
    <text evidence="2">The sequence shown here is derived from an EMBL/GenBank/DDBJ whole genome shotgun (WGS) entry which is preliminary data.</text>
</comment>
<reference evidence="2" key="1">
    <citation type="submission" date="2020-07" db="EMBL/GenBank/DDBJ databases">
        <title>Huge and variable diversity of episymbiotic CPR bacteria and DPANN archaea in groundwater ecosystems.</title>
        <authorList>
            <person name="He C.Y."/>
            <person name="Keren R."/>
            <person name="Whittaker M."/>
            <person name="Farag I.F."/>
            <person name="Doudna J."/>
            <person name="Cate J.H.D."/>
            <person name="Banfield J.F."/>
        </authorList>
    </citation>
    <scope>NUCLEOTIDE SEQUENCE</scope>
    <source>
        <strain evidence="2">NC_groundwater_1813_Pr3_B-0.1um_71_17</strain>
    </source>
</reference>
<accession>A0A933SBS3</accession>
<evidence type="ECO:0000313" key="3">
    <source>
        <dbReference type="Proteomes" id="UP000696931"/>
    </source>
</evidence>
<evidence type="ECO:0000313" key="2">
    <source>
        <dbReference type="EMBL" id="MBI5168350.1"/>
    </source>
</evidence>
<organism evidence="2 3">
    <name type="scientific">Eiseniibacteriota bacterium</name>
    <dbReference type="NCBI Taxonomy" id="2212470"/>
    <lineage>
        <taxon>Bacteria</taxon>
        <taxon>Candidatus Eiseniibacteriota</taxon>
    </lineage>
</organism>
<feature type="chain" id="PRO_5037895776" evidence="1">
    <location>
        <begin position="30"/>
        <end position="221"/>
    </location>
</feature>
<dbReference type="Proteomes" id="UP000696931">
    <property type="component" value="Unassembled WGS sequence"/>
</dbReference>
<keyword evidence="1" id="KW-0732">Signal</keyword>
<dbReference type="EMBL" id="JACRIW010000020">
    <property type="protein sequence ID" value="MBI5168350.1"/>
    <property type="molecule type" value="Genomic_DNA"/>
</dbReference>
<dbReference type="AlphaFoldDB" id="A0A933SBS3"/>
<sequence>MPHTLARMLTQRLALVTGFLLLLATAAVAAPPGTRTLELEIDPGAPRWSGQYVEWLAVSPSTGLLAKRLHGPLVDAVELTDAAGGLPINWGQEGDTLLIEPRRAFSGTLAALRISYAGEWADSGAGVSRDGAAKRAYVPRLDGSVAPMSADPGAQRWSVSVHVPGTHSARSNLPVTAMERTGTWRTWTYRAGGAVSLDSARVTIAPATKAAPAKRAKKRRR</sequence>
<evidence type="ECO:0000256" key="1">
    <source>
        <dbReference type="SAM" id="SignalP"/>
    </source>
</evidence>
<gene>
    <name evidence="2" type="ORF">HZA61_02565</name>
</gene>
<proteinExistence type="predicted"/>
<feature type="signal peptide" evidence="1">
    <location>
        <begin position="1"/>
        <end position="29"/>
    </location>
</feature>
<protein>
    <submittedName>
        <fullName evidence="2">Uncharacterized protein</fullName>
    </submittedName>
</protein>
<name>A0A933SBS3_UNCEI</name>